<sequence>MNHLKVSLFVVAAVLCVVPMVGCAEKTGTTVIDQPDLTPEERASIDALEASY</sequence>
<dbReference type="EMBL" id="BAABRO010000001">
    <property type="protein sequence ID" value="GAA5504781.1"/>
    <property type="molecule type" value="Genomic_DNA"/>
</dbReference>
<gene>
    <name evidence="2" type="ORF">Rcae01_00220</name>
</gene>
<dbReference type="RefSeq" id="WP_345681842.1">
    <property type="nucleotide sequence ID" value="NZ_BAABRO010000001.1"/>
</dbReference>
<evidence type="ECO:0008006" key="4">
    <source>
        <dbReference type="Google" id="ProtNLM"/>
    </source>
</evidence>
<feature type="signal peptide" evidence="1">
    <location>
        <begin position="1"/>
        <end position="23"/>
    </location>
</feature>
<dbReference type="Proteomes" id="UP001416858">
    <property type="component" value="Unassembled WGS sequence"/>
</dbReference>
<proteinExistence type="predicted"/>
<organism evidence="2 3">
    <name type="scientific">Novipirellula caenicola</name>
    <dbReference type="NCBI Taxonomy" id="1536901"/>
    <lineage>
        <taxon>Bacteria</taxon>
        <taxon>Pseudomonadati</taxon>
        <taxon>Planctomycetota</taxon>
        <taxon>Planctomycetia</taxon>
        <taxon>Pirellulales</taxon>
        <taxon>Pirellulaceae</taxon>
        <taxon>Novipirellula</taxon>
    </lineage>
</organism>
<evidence type="ECO:0000256" key="1">
    <source>
        <dbReference type="SAM" id="SignalP"/>
    </source>
</evidence>
<feature type="chain" id="PRO_5045825774" description="Secreted protein" evidence="1">
    <location>
        <begin position="24"/>
        <end position="52"/>
    </location>
</feature>
<keyword evidence="3" id="KW-1185">Reference proteome</keyword>
<comment type="caution">
    <text evidence="2">The sequence shown here is derived from an EMBL/GenBank/DDBJ whole genome shotgun (WGS) entry which is preliminary data.</text>
</comment>
<protein>
    <recommendedName>
        <fullName evidence="4">Secreted protein</fullName>
    </recommendedName>
</protein>
<reference evidence="2 3" key="1">
    <citation type="submission" date="2024-02" db="EMBL/GenBank/DDBJ databases">
        <title>Rhodopirellula caenicola NBRC 110016.</title>
        <authorList>
            <person name="Ichikawa N."/>
            <person name="Katano-Makiyama Y."/>
            <person name="Hidaka K."/>
        </authorList>
    </citation>
    <scope>NUCLEOTIDE SEQUENCE [LARGE SCALE GENOMIC DNA]</scope>
    <source>
        <strain evidence="2 3">NBRC 110016</strain>
    </source>
</reference>
<evidence type="ECO:0000313" key="3">
    <source>
        <dbReference type="Proteomes" id="UP001416858"/>
    </source>
</evidence>
<accession>A0ABP9VHU2</accession>
<keyword evidence="1" id="KW-0732">Signal</keyword>
<name>A0ABP9VHU2_9BACT</name>
<evidence type="ECO:0000313" key="2">
    <source>
        <dbReference type="EMBL" id="GAA5504781.1"/>
    </source>
</evidence>